<protein>
    <recommendedName>
        <fullName evidence="4 7">Signal peptidase I</fullName>
        <ecNumber evidence="4 7">3.4.21.89</ecNumber>
    </recommendedName>
</protein>
<evidence type="ECO:0000256" key="7">
    <source>
        <dbReference type="RuleBase" id="RU362042"/>
    </source>
</evidence>
<feature type="active site" evidence="6">
    <location>
        <position position="125"/>
    </location>
</feature>
<feature type="active site" evidence="6">
    <location>
        <position position="55"/>
    </location>
</feature>
<dbReference type="PROSITE" id="PS00761">
    <property type="entry name" value="SPASE_I_3"/>
    <property type="match status" value="1"/>
</dbReference>
<dbReference type="Proteomes" id="UP000474967">
    <property type="component" value="Unassembled WGS sequence"/>
</dbReference>
<evidence type="ECO:0000313" key="10">
    <source>
        <dbReference type="Proteomes" id="UP000474967"/>
    </source>
</evidence>
<dbReference type="EMBL" id="JAAGWY010000001">
    <property type="protein sequence ID" value="NEN04938.1"/>
    <property type="molecule type" value="Genomic_DNA"/>
</dbReference>
<dbReference type="NCBIfam" id="TIGR02227">
    <property type="entry name" value="sigpep_I_bact"/>
    <property type="match status" value="1"/>
</dbReference>
<dbReference type="GO" id="GO:0004252">
    <property type="term" value="F:serine-type endopeptidase activity"/>
    <property type="evidence" value="ECO:0007669"/>
    <property type="project" value="InterPro"/>
</dbReference>
<keyword evidence="7" id="KW-0645">Protease</keyword>
<evidence type="ECO:0000256" key="6">
    <source>
        <dbReference type="PIRSR" id="PIRSR600223-1"/>
    </source>
</evidence>
<evidence type="ECO:0000256" key="4">
    <source>
        <dbReference type="ARBA" id="ARBA00013208"/>
    </source>
</evidence>
<dbReference type="PANTHER" id="PTHR43390">
    <property type="entry name" value="SIGNAL PEPTIDASE I"/>
    <property type="match status" value="1"/>
</dbReference>
<keyword evidence="7" id="KW-1133">Transmembrane helix</keyword>
<evidence type="ECO:0000259" key="8">
    <source>
        <dbReference type="Pfam" id="PF10502"/>
    </source>
</evidence>
<comment type="similarity">
    <text evidence="3 7">Belongs to the peptidase S26 family.</text>
</comment>
<keyword evidence="5 7" id="KW-0378">Hydrolase</keyword>
<dbReference type="InterPro" id="IPR019533">
    <property type="entry name" value="Peptidase_S26"/>
</dbReference>
<dbReference type="CDD" id="cd06530">
    <property type="entry name" value="S26_SPase_I"/>
    <property type="match status" value="1"/>
</dbReference>
<dbReference type="GO" id="GO:0006465">
    <property type="term" value="P:signal peptide processing"/>
    <property type="evidence" value="ECO:0007669"/>
    <property type="project" value="InterPro"/>
</dbReference>
<dbReference type="GO" id="GO:0009003">
    <property type="term" value="F:signal peptidase activity"/>
    <property type="evidence" value="ECO:0007669"/>
    <property type="project" value="UniProtKB-EC"/>
</dbReference>
<feature type="domain" description="Peptidase S26" evidence="8">
    <location>
        <begin position="25"/>
        <end position="223"/>
    </location>
</feature>
<dbReference type="PRINTS" id="PR00727">
    <property type="entry name" value="LEADERPTASE"/>
</dbReference>
<accession>A0A6L9XVB0</accession>
<evidence type="ECO:0000313" key="9">
    <source>
        <dbReference type="EMBL" id="NEN04938.1"/>
    </source>
</evidence>
<comment type="caution">
    <text evidence="9">The sequence shown here is derived from an EMBL/GenBank/DDBJ whole genome shotgun (WGS) entry which is preliminary data.</text>
</comment>
<keyword evidence="7" id="KW-0812">Transmembrane</keyword>
<dbReference type="RefSeq" id="WP_163288019.1">
    <property type="nucleotide sequence ID" value="NZ_JAAGWY010000001.1"/>
</dbReference>
<name>A0A6L9XVB0_9MICO</name>
<dbReference type="Gene3D" id="2.10.109.10">
    <property type="entry name" value="Umud Fragment, subunit A"/>
    <property type="match status" value="1"/>
</dbReference>
<dbReference type="GO" id="GO:0005886">
    <property type="term" value="C:plasma membrane"/>
    <property type="evidence" value="ECO:0007669"/>
    <property type="project" value="UniProtKB-SubCell"/>
</dbReference>
<dbReference type="AlphaFoldDB" id="A0A6L9XVB0"/>
<proteinExistence type="inferred from homology"/>
<keyword evidence="10" id="KW-1185">Reference proteome</keyword>
<gene>
    <name evidence="9" type="primary">lepB</name>
    <name evidence="9" type="ORF">G3T36_03545</name>
</gene>
<evidence type="ECO:0000256" key="1">
    <source>
        <dbReference type="ARBA" id="ARBA00000677"/>
    </source>
</evidence>
<dbReference type="Pfam" id="PF10502">
    <property type="entry name" value="Peptidase_S26"/>
    <property type="match status" value="1"/>
</dbReference>
<dbReference type="SUPFAM" id="SSF51306">
    <property type="entry name" value="LexA/Signal peptidase"/>
    <property type="match status" value="1"/>
</dbReference>
<dbReference type="EC" id="3.4.21.89" evidence="4 7"/>
<dbReference type="PANTHER" id="PTHR43390:SF1">
    <property type="entry name" value="CHLOROPLAST PROCESSING PEPTIDASE"/>
    <property type="match status" value="1"/>
</dbReference>
<keyword evidence="7" id="KW-0472">Membrane</keyword>
<comment type="catalytic activity">
    <reaction evidence="1 7">
        <text>Cleavage of hydrophobic, N-terminal signal or leader sequences from secreted and periplasmic proteins.</text>
        <dbReference type="EC" id="3.4.21.89"/>
    </reaction>
</comment>
<evidence type="ECO:0000256" key="2">
    <source>
        <dbReference type="ARBA" id="ARBA00004401"/>
    </source>
</evidence>
<dbReference type="InterPro" id="IPR000223">
    <property type="entry name" value="Pept_S26A_signal_pept_1"/>
</dbReference>
<comment type="subcellular location">
    <subcellularLocation>
        <location evidence="2">Cell membrane</location>
        <topology evidence="2">Single-pass type II membrane protein</topology>
    </subcellularLocation>
    <subcellularLocation>
        <location evidence="7">Membrane</location>
        <topology evidence="7">Single-pass type II membrane protein</topology>
    </subcellularLocation>
</comment>
<reference evidence="9 10" key="1">
    <citation type="journal article" date="2014" name="J. Microbiol.">
        <title>Diaminobutyricibacter tongyongensis gen. nov., sp. nov. and Homoserinibacter gongjuensis gen. nov., sp. nov. belong to the family Microbacteriaceae.</title>
        <authorList>
            <person name="Kim S.J."/>
            <person name="Ahn J.H."/>
            <person name="Weon H.Y."/>
            <person name="Hamada M."/>
            <person name="Suzuki K."/>
            <person name="Kwon S.W."/>
        </authorList>
    </citation>
    <scope>NUCLEOTIDE SEQUENCE [LARGE SCALE GENOMIC DNA]</scope>
    <source>
        <strain evidence="9 10">NBRC 108724</strain>
    </source>
</reference>
<evidence type="ECO:0000256" key="5">
    <source>
        <dbReference type="ARBA" id="ARBA00022801"/>
    </source>
</evidence>
<sequence>MEASAAGAPAHRRHRHRRSRWRVVRDVMVMFVVAILVSFLVKTFLGRSFYIPSVSMERTLMVGDRILVDQFTPKVSGIQRGDIVVFRDPGGWLDPQKASAAWNPLDAVLTFIGLSAGDSDDYLIKRVIGLPGDHVSCCNALGQMVVNGAPLRESYLNGPAGTALPGHGEASLRPFSVTVPKGSLWVMGDNRDHSADSRTHQTGPGRGFVPIDNVVGKAFAITWPADRWSWLSSHPETFVGVN</sequence>
<dbReference type="InterPro" id="IPR019758">
    <property type="entry name" value="Pept_S26A_signal_pept_1_CS"/>
</dbReference>
<evidence type="ECO:0000256" key="3">
    <source>
        <dbReference type="ARBA" id="ARBA00009370"/>
    </source>
</evidence>
<dbReference type="InterPro" id="IPR036286">
    <property type="entry name" value="LexA/Signal_pep-like_sf"/>
</dbReference>
<organism evidence="9 10">
    <name type="scientific">Leifsonia tongyongensis</name>
    <dbReference type="NCBI Taxonomy" id="1268043"/>
    <lineage>
        <taxon>Bacteria</taxon>
        <taxon>Bacillati</taxon>
        <taxon>Actinomycetota</taxon>
        <taxon>Actinomycetes</taxon>
        <taxon>Micrococcales</taxon>
        <taxon>Microbacteriaceae</taxon>
        <taxon>Leifsonia</taxon>
    </lineage>
</organism>
<feature type="transmembrane region" description="Helical" evidence="7">
    <location>
        <begin position="23"/>
        <end position="45"/>
    </location>
</feature>